<evidence type="ECO:0000313" key="1">
    <source>
        <dbReference type="EMBL" id="CAF1379071.1"/>
    </source>
</evidence>
<dbReference type="AlphaFoldDB" id="A0A815JFN9"/>
<reference evidence="1" key="1">
    <citation type="submission" date="2021-02" db="EMBL/GenBank/DDBJ databases">
        <authorList>
            <person name="Nowell W R."/>
        </authorList>
    </citation>
    <scope>NUCLEOTIDE SEQUENCE</scope>
</reference>
<dbReference type="EMBL" id="CAJNOO010004373">
    <property type="protein sequence ID" value="CAF1379071.1"/>
    <property type="molecule type" value="Genomic_DNA"/>
</dbReference>
<evidence type="ECO:0000313" key="2">
    <source>
        <dbReference type="Proteomes" id="UP000663882"/>
    </source>
</evidence>
<gene>
    <name evidence="1" type="ORF">RFH988_LOCUS33748</name>
</gene>
<name>A0A815JFN9_9BILA</name>
<organism evidence="1 2">
    <name type="scientific">Rotaria sordida</name>
    <dbReference type="NCBI Taxonomy" id="392033"/>
    <lineage>
        <taxon>Eukaryota</taxon>
        <taxon>Metazoa</taxon>
        <taxon>Spiralia</taxon>
        <taxon>Gnathifera</taxon>
        <taxon>Rotifera</taxon>
        <taxon>Eurotatoria</taxon>
        <taxon>Bdelloidea</taxon>
        <taxon>Philodinida</taxon>
        <taxon>Philodinidae</taxon>
        <taxon>Rotaria</taxon>
    </lineage>
</organism>
<dbReference type="Proteomes" id="UP000663882">
    <property type="component" value="Unassembled WGS sequence"/>
</dbReference>
<dbReference type="OrthoDB" id="406597at2759"/>
<sequence length="721" mass="83877">MTSSHPVGMSAPYLSDGFLIGLYQLSPYWHIPDINYAEREAYEKSTRFFLPVPRREQSLKHTAGWDSNDYQIDISTQHGIDQYRRLIDRCSQLGIKSINFAPSNNNVSSRQDSTDIWGWESVLFLTLGQKIRLEQWKPIRDSLPLSVAQMLDYARSKQVKLVAYVYPQLGYRSKGIDQAWLYSSSNCKDMCASLASVKFQKYFLQLLIDFAQVTDIAGYAWDYNFFYDPRYSEYSSWRGWQWIRTELLLALPHLIMDHRQNSQNDGPWSWVNLNGYTAPLLMDENPETYPILYPSLHTDKISADFMRQQNSELRIEHFASMDFIPGFLAHQTERYLTDGTLSWLDNNVRDFDLMGLSYTLLSNIATAGLNPIHSYLPARDLEEFNLVPKELLQFWSNWLQWTDGHVEEIRNGIPFNNEQDWSLMKLNGLDGFLFLFNPNYQQINRTVVFDGKLNLQQPNISGYWLIKEIYPQERFLTIINYNMNMTFLLDGQSVTVYQIIFTLTVDQPIIVGLTGNASIVNETILKLDNVCGESGTELAHEIVIILPNERLIANVYLNGIEKKFQQKGQFIWLTEFLSFPGLYLPRSAQVRNNTIIISDLLLQQLRKRQSDYPIRWSEKELNDASWLGPHRLLLFICILNPNDQWQITAQINNNPIVVHKGYNTRDHIVRDHFMGFYMDLTNIVTQANVEYHVSLDLPQLDPGQYQGLFLENIERILVPPQ</sequence>
<comment type="caution">
    <text evidence="1">The sequence shown here is derived from an EMBL/GenBank/DDBJ whole genome shotgun (WGS) entry which is preliminary data.</text>
</comment>
<proteinExistence type="predicted"/>
<protein>
    <submittedName>
        <fullName evidence="1">Uncharacterized protein</fullName>
    </submittedName>
</protein>
<accession>A0A815JFN9</accession>